<evidence type="ECO:0000256" key="4">
    <source>
        <dbReference type="SAM" id="MobiDB-lite"/>
    </source>
</evidence>
<keyword evidence="3" id="KW-0862">Zinc</keyword>
<dbReference type="AlphaFoldDB" id="A0A653C404"/>
<evidence type="ECO:0000313" key="6">
    <source>
        <dbReference type="EMBL" id="VEN42584.1"/>
    </source>
</evidence>
<protein>
    <recommendedName>
        <fullName evidence="5">A20-type domain-containing protein</fullName>
    </recommendedName>
</protein>
<dbReference type="SUPFAM" id="SSF57716">
    <property type="entry name" value="Glucocorticoid receptor-like (DNA-binding domain)"/>
    <property type="match status" value="1"/>
</dbReference>
<dbReference type="EMBL" id="CAACVG010006921">
    <property type="protein sequence ID" value="VEN42584.1"/>
    <property type="molecule type" value="Genomic_DNA"/>
</dbReference>
<evidence type="ECO:0000256" key="3">
    <source>
        <dbReference type="ARBA" id="ARBA00022833"/>
    </source>
</evidence>
<proteinExistence type="predicted"/>
<dbReference type="OrthoDB" id="428577at2759"/>
<dbReference type="Proteomes" id="UP000410492">
    <property type="component" value="Unassembled WGS sequence"/>
</dbReference>
<dbReference type="GO" id="GO:0008270">
    <property type="term" value="F:zinc ion binding"/>
    <property type="evidence" value="ECO:0007669"/>
    <property type="project" value="UniProtKB-KW"/>
</dbReference>
<dbReference type="InterPro" id="IPR002653">
    <property type="entry name" value="Znf_A20"/>
</dbReference>
<dbReference type="SMART" id="SM00259">
    <property type="entry name" value="ZnF_A20"/>
    <property type="match status" value="1"/>
</dbReference>
<evidence type="ECO:0000259" key="5">
    <source>
        <dbReference type="PROSITE" id="PS51036"/>
    </source>
</evidence>
<feature type="domain" description="A20-type" evidence="5">
    <location>
        <begin position="6"/>
        <end position="40"/>
    </location>
</feature>
<dbReference type="Pfam" id="PF01754">
    <property type="entry name" value="zf-A20"/>
    <property type="match status" value="1"/>
</dbReference>
<evidence type="ECO:0000313" key="7">
    <source>
        <dbReference type="Proteomes" id="UP000410492"/>
    </source>
</evidence>
<feature type="region of interest" description="Disordered" evidence="4">
    <location>
        <begin position="90"/>
        <end position="118"/>
    </location>
</feature>
<keyword evidence="7" id="KW-1185">Reference proteome</keyword>
<feature type="compositionally biased region" description="Low complexity" evidence="4">
    <location>
        <begin position="90"/>
        <end position="103"/>
    </location>
</feature>
<reference evidence="6 7" key="1">
    <citation type="submission" date="2019-01" db="EMBL/GenBank/DDBJ databases">
        <authorList>
            <person name="Sayadi A."/>
        </authorList>
    </citation>
    <scope>NUCLEOTIDE SEQUENCE [LARGE SCALE GENOMIC DNA]</scope>
</reference>
<feature type="compositionally biased region" description="Polar residues" evidence="4">
    <location>
        <begin position="41"/>
        <end position="76"/>
    </location>
</feature>
<evidence type="ECO:0000256" key="1">
    <source>
        <dbReference type="ARBA" id="ARBA00022723"/>
    </source>
</evidence>
<dbReference type="GO" id="GO:0003677">
    <property type="term" value="F:DNA binding"/>
    <property type="evidence" value="ECO:0007669"/>
    <property type="project" value="InterPro"/>
</dbReference>
<accession>A0A653C404</accession>
<dbReference type="PROSITE" id="PS51036">
    <property type="entry name" value="ZF_A20"/>
    <property type="match status" value="1"/>
</dbReference>
<evidence type="ECO:0000256" key="2">
    <source>
        <dbReference type="ARBA" id="ARBA00022771"/>
    </source>
</evidence>
<feature type="region of interest" description="Disordered" evidence="4">
    <location>
        <begin position="40"/>
        <end position="76"/>
    </location>
</feature>
<gene>
    <name evidence="6" type="ORF">CALMAC_LOCUS6018</name>
</gene>
<keyword evidence="1" id="KW-0479">Metal-binding</keyword>
<name>A0A653C404_CALMS</name>
<dbReference type="Gene3D" id="1.20.5.4770">
    <property type="match status" value="1"/>
</dbReference>
<organism evidence="6 7">
    <name type="scientific">Callosobruchus maculatus</name>
    <name type="common">Southern cowpea weevil</name>
    <name type="synonym">Pulse bruchid</name>
    <dbReference type="NCBI Taxonomy" id="64391"/>
    <lineage>
        <taxon>Eukaryota</taxon>
        <taxon>Metazoa</taxon>
        <taxon>Ecdysozoa</taxon>
        <taxon>Arthropoda</taxon>
        <taxon>Hexapoda</taxon>
        <taxon>Insecta</taxon>
        <taxon>Pterygota</taxon>
        <taxon>Neoptera</taxon>
        <taxon>Endopterygota</taxon>
        <taxon>Coleoptera</taxon>
        <taxon>Polyphaga</taxon>
        <taxon>Cucujiformia</taxon>
        <taxon>Chrysomeloidea</taxon>
        <taxon>Chrysomelidae</taxon>
        <taxon>Bruchinae</taxon>
        <taxon>Bruchini</taxon>
        <taxon>Callosobruchus</taxon>
    </lineage>
</organism>
<sequence>MERESNSMQALCRSGCGFYGSPATDGLCSLCFKENLKKKQQLPNNTPSSLSYRDTSTAQPTISHLPSPTQNLSSNVSNADAAAYTARCTGTATSTSASSTTGSWAPRRSAETTRWSSARRSRRSELAALGGVSAVHI</sequence>
<keyword evidence="2" id="KW-0863">Zinc-finger</keyword>